<dbReference type="EMBL" id="MN739109">
    <property type="protein sequence ID" value="QHS89397.1"/>
    <property type="molecule type" value="Genomic_DNA"/>
</dbReference>
<organism evidence="1">
    <name type="scientific">viral metagenome</name>
    <dbReference type="NCBI Taxonomy" id="1070528"/>
    <lineage>
        <taxon>unclassified sequences</taxon>
        <taxon>metagenomes</taxon>
        <taxon>organismal metagenomes</taxon>
    </lineage>
</organism>
<sequence length="133" mass="15605">MAFLLKRLATAMSFRSSKVHPAPEKIRSPLHCHLFWSATRTRHFARILTGDPKRRSTYDKNIRLLTATYNKLTKQNVSPRQFMQSINPLLFGHMIGLSLYDMRRLIGSPWHTLYRMIANSKCEHCRQLLHTIN</sequence>
<accession>A0A6C0BAX2</accession>
<reference evidence="1" key="1">
    <citation type="journal article" date="2020" name="Nature">
        <title>Giant virus diversity and host interactions through global metagenomics.</title>
        <authorList>
            <person name="Schulz F."/>
            <person name="Roux S."/>
            <person name="Paez-Espino D."/>
            <person name="Jungbluth S."/>
            <person name="Walsh D.A."/>
            <person name="Denef V.J."/>
            <person name="McMahon K.D."/>
            <person name="Konstantinidis K.T."/>
            <person name="Eloe-Fadrosh E.A."/>
            <person name="Kyrpides N.C."/>
            <person name="Woyke T."/>
        </authorList>
    </citation>
    <scope>NUCLEOTIDE SEQUENCE</scope>
    <source>
        <strain evidence="1">GVMAG-M-3300010158-60</strain>
    </source>
</reference>
<name>A0A6C0BAX2_9ZZZZ</name>
<evidence type="ECO:0000313" key="1">
    <source>
        <dbReference type="EMBL" id="QHS89397.1"/>
    </source>
</evidence>
<protein>
    <submittedName>
        <fullName evidence="1">Uncharacterized protein</fullName>
    </submittedName>
</protein>
<dbReference type="AlphaFoldDB" id="A0A6C0BAX2"/>
<proteinExistence type="predicted"/>